<gene>
    <name evidence="2" type="ORF">J0J70_06440</name>
</gene>
<evidence type="ECO:0000313" key="2">
    <source>
        <dbReference type="EMBL" id="UUF09576.1"/>
    </source>
</evidence>
<accession>A0A9Q9CQB4</accession>
<evidence type="ECO:0000256" key="1">
    <source>
        <dbReference type="SAM" id="MobiDB-lite"/>
    </source>
</evidence>
<dbReference type="Proteomes" id="UP001058072">
    <property type="component" value="Chromosome"/>
</dbReference>
<name>A0A9Q9CQB4_9FIRM</name>
<reference evidence="2" key="1">
    <citation type="submission" date="2021-03" db="EMBL/GenBank/DDBJ databases">
        <title>Comparative Genomics and Metabolomics in the genus Turicibacter.</title>
        <authorList>
            <person name="Maki J."/>
            <person name="Looft T."/>
        </authorList>
    </citation>
    <scope>NUCLEOTIDE SEQUENCE</scope>
    <source>
        <strain evidence="2">ISU324</strain>
    </source>
</reference>
<organism evidence="2 3">
    <name type="scientific">Turicibacter bilis</name>
    <dbReference type="NCBI Taxonomy" id="2735723"/>
    <lineage>
        <taxon>Bacteria</taxon>
        <taxon>Bacillati</taxon>
        <taxon>Bacillota</taxon>
        <taxon>Erysipelotrichia</taxon>
        <taxon>Erysipelotrichales</taxon>
        <taxon>Turicibacteraceae</taxon>
        <taxon>Turicibacter</taxon>
    </lineage>
</organism>
<feature type="region of interest" description="Disordered" evidence="1">
    <location>
        <begin position="105"/>
        <end position="128"/>
    </location>
</feature>
<dbReference type="AlphaFoldDB" id="A0A9Q9CQB4"/>
<dbReference type="EMBL" id="CP071250">
    <property type="protein sequence ID" value="UUF09576.1"/>
    <property type="molecule type" value="Genomic_DNA"/>
</dbReference>
<sequence length="222" mass="24130">MYWPRSYRRIPYHLMRGYRGFDEGFLDGDGCGPGGNCGGGGPWGGFGFGGIGSFIIGGLTGAFLANAFGSKNAQAAQPVIAQPVVQPIPIAQPMPYGYSPYGSAPQATQVQNQQGQKQIISSSAVDEDEELYPDFDEWKGKQPIKETHHVYTIPAQSTYVQPTTYQMPMTAMYPAGMTPYPMAQQAVANYPMVQSGVTSYQLPTVGRPVTTAMPYYMFPVQQ</sequence>
<protein>
    <submittedName>
        <fullName evidence="2">Uncharacterized protein</fullName>
    </submittedName>
</protein>
<proteinExistence type="predicted"/>
<evidence type="ECO:0000313" key="3">
    <source>
        <dbReference type="Proteomes" id="UP001058072"/>
    </source>
</evidence>
<feature type="compositionally biased region" description="Low complexity" evidence="1">
    <location>
        <begin position="106"/>
        <end position="118"/>
    </location>
</feature>
<dbReference type="RefSeq" id="WP_212725084.1">
    <property type="nucleotide sequence ID" value="NZ_CP071250.1"/>
</dbReference>